<keyword evidence="1" id="KW-0812">Transmembrane</keyword>
<dbReference type="GeneID" id="9379983"/>
<dbReference type="Proteomes" id="UP000001861">
    <property type="component" value="Unassembled WGS sequence"/>
</dbReference>
<keyword evidence="1" id="KW-1133">Transmembrane helix</keyword>
<reference evidence="2 3" key="1">
    <citation type="journal article" date="2010" name="Proc. Natl. Acad. Sci. U.S.A.">
        <title>Insights into evolution of multicellular fungi from the assembled chromosomes of the mushroom Coprinopsis cinerea (Coprinus cinereus).</title>
        <authorList>
            <person name="Stajich J.E."/>
            <person name="Wilke S.K."/>
            <person name="Ahren D."/>
            <person name="Au C.H."/>
            <person name="Birren B.W."/>
            <person name="Borodovsky M."/>
            <person name="Burns C."/>
            <person name="Canback B."/>
            <person name="Casselton L.A."/>
            <person name="Cheng C.K."/>
            <person name="Deng J."/>
            <person name="Dietrich F.S."/>
            <person name="Fargo D.C."/>
            <person name="Farman M.L."/>
            <person name="Gathman A.C."/>
            <person name="Goldberg J."/>
            <person name="Guigo R."/>
            <person name="Hoegger P.J."/>
            <person name="Hooker J.B."/>
            <person name="Huggins A."/>
            <person name="James T.Y."/>
            <person name="Kamada T."/>
            <person name="Kilaru S."/>
            <person name="Kodira C."/>
            <person name="Kues U."/>
            <person name="Kupfer D."/>
            <person name="Kwan H.S."/>
            <person name="Lomsadze A."/>
            <person name="Li W."/>
            <person name="Lilly W.W."/>
            <person name="Ma L.J."/>
            <person name="Mackey A.J."/>
            <person name="Manning G."/>
            <person name="Martin F."/>
            <person name="Muraguchi H."/>
            <person name="Natvig D.O."/>
            <person name="Palmerini H."/>
            <person name="Ramesh M.A."/>
            <person name="Rehmeyer C.J."/>
            <person name="Roe B.A."/>
            <person name="Shenoy N."/>
            <person name="Stanke M."/>
            <person name="Ter-Hovhannisyan V."/>
            <person name="Tunlid A."/>
            <person name="Velagapudi R."/>
            <person name="Vision T.J."/>
            <person name="Zeng Q."/>
            <person name="Zolan M.E."/>
            <person name="Pukkila P.J."/>
        </authorList>
    </citation>
    <scope>NUCLEOTIDE SEQUENCE [LARGE SCALE GENOMIC DNA]</scope>
    <source>
        <strain evidence="3">Okayama-7 / 130 / ATCC MYA-4618 / FGSC 9003</strain>
    </source>
</reference>
<keyword evidence="3" id="KW-1185">Reference proteome</keyword>
<feature type="transmembrane region" description="Helical" evidence="1">
    <location>
        <begin position="223"/>
        <end position="249"/>
    </location>
</feature>
<protein>
    <submittedName>
        <fullName evidence="2">Uncharacterized protein</fullName>
    </submittedName>
</protein>
<comment type="caution">
    <text evidence="2">The sequence shown here is derived from an EMBL/GenBank/DDBJ whole genome shotgun (WGS) entry which is preliminary data.</text>
</comment>
<feature type="transmembrane region" description="Helical" evidence="1">
    <location>
        <begin position="139"/>
        <end position="159"/>
    </location>
</feature>
<feature type="transmembrane region" description="Helical" evidence="1">
    <location>
        <begin position="12"/>
        <end position="45"/>
    </location>
</feature>
<sequence length="384" mass="42560">MSSLDAEFMDQYVLRIAAMTYLSGVIGTLAVGIQLCMFTYGLLAYLTTSQGVRKGRLPYIILSFVLLVLPLAVTCLDLRDEFRPIYQGGLGMGYYQEKMLEERTWSPVVCQGLFYLILALGDGILVYRCWIIWNDFLPAVVLPVILYLGFIGLSLAQFTRYARGTIWNSDADRLRDRKINVARVSLSVALNVLATSMIVYRIVVAQRALSQALPGRRLGVYTTAARIIIESALPLSICGLLFAVLSPLTWAALSGDGRPNLLLLTAGILFDIMYSTLAALSPQMIIFRVTMGRSHIHSGDLGSSINSDDEQWDDVEIDNDPKDHLSVVEEPVHYEALNRLEWDVGLGDAHRESRDGIWETSRVGEGELVVGHSSGLHRRNEGSA</sequence>
<dbReference type="HOGENOM" id="CLU_044614_4_0_1"/>
<dbReference type="KEGG" id="cci:CC1G_15751"/>
<dbReference type="OrthoDB" id="3357408at2759"/>
<organism evidence="2 3">
    <name type="scientific">Coprinopsis cinerea (strain Okayama-7 / 130 / ATCC MYA-4618 / FGSC 9003)</name>
    <name type="common">Inky cap fungus</name>
    <name type="synonym">Hormographiella aspergillata</name>
    <dbReference type="NCBI Taxonomy" id="240176"/>
    <lineage>
        <taxon>Eukaryota</taxon>
        <taxon>Fungi</taxon>
        <taxon>Dikarya</taxon>
        <taxon>Basidiomycota</taxon>
        <taxon>Agaricomycotina</taxon>
        <taxon>Agaricomycetes</taxon>
        <taxon>Agaricomycetidae</taxon>
        <taxon>Agaricales</taxon>
        <taxon>Agaricineae</taxon>
        <taxon>Psathyrellaceae</taxon>
        <taxon>Coprinopsis</taxon>
    </lineage>
</organism>
<dbReference type="EMBL" id="AACS02000011">
    <property type="protein sequence ID" value="EFI26828.1"/>
    <property type="molecule type" value="Genomic_DNA"/>
</dbReference>
<dbReference type="RefSeq" id="XP_002910322.1">
    <property type="nucleotide sequence ID" value="XM_002910276.1"/>
</dbReference>
<proteinExistence type="predicted"/>
<evidence type="ECO:0000313" key="2">
    <source>
        <dbReference type="EMBL" id="EFI26828.1"/>
    </source>
</evidence>
<feature type="transmembrane region" description="Helical" evidence="1">
    <location>
        <begin position="180"/>
        <end position="203"/>
    </location>
</feature>
<accession>D6RQJ8</accession>
<evidence type="ECO:0000313" key="3">
    <source>
        <dbReference type="Proteomes" id="UP000001861"/>
    </source>
</evidence>
<evidence type="ECO:0000256" key="1">
    <source>
        <dbReference type="SAM" id="Phobius"/>
    </source>
</evidence>
<feature type="transmembrane region" description="Helical" evidence="1">
    <location>
        <begin position="261"/>
        <end position="280"/>
    </location>
</feature>
<name>D6RQJ8_COPC7</name>
<dbReference type="VEuPathDB" id="FungiDB:CC1G_15751"/>
<feature type="transmembrane region" description="Helical" evidence="1">
    <location>
        <begin position="57"/>
        <end position="76"/>
    </location>
</feature>
<dbReference type="AlphaFoldDB" id="D6RQJ8"/>
<keyword evidence="1" id="KW-0472">Membrane</keyword>
<gene>
    <name evidence="2" type="ORF">CC1G_15751</name>
</gene>
<feature type="transmembrane region" description="Helical" evidence="1">
    <location>
        <begin position="113"/>
        <end position="133"/>
    </location>
</feature>
<dbReference type="InParanoid" id="D6RQJ8"/>